<feature type="domain" description="DUF2726" evidence="2">
    <location>
        <begin position="245"/>
        <end position="300"/>
    </location>
</feature>
<dbReference type="Proteomes" id="UP000295453">
    <property type="component" value="Unassembled WGS sequence"/>
</dbReference>
<reference evidence="3 4" key="1">
    <citation type="submission" date="2019-03" db="EMBL/GenBank/DDBJ databases">
        <authorList>
            <person name="Kim M.K.M."/>
        </authorList>
    </citation>
    <scope>NUCLEOTIDE SEQUENCE [LARGE SCALE GENOMIC DNA]</scope>
    <source>
        <strain evidence="3 4">18JY15-6</strain>
    </source>
</reference>
<evidence type="ECO:0000313" key="4">
    <source>
        <dbReference type="Proteomes" id="UP000295453"/>
    </source>
</evidence>
<dbReference type="AlphaFoldDB" id="A0A4R1C117"/>
<evidence type="ECO:0000313" key="3">
    <source>
        <dbReference type="EMBL" id="TCJ23688.1"/>
    </source>
</evidence>
<dbReference type="Gene3D" id="3.40.960.10">
    <property type="entry name" value="VSR Endonuclease"/>
    <property type="match status" value="1"/>
</dbReference>
<name>A0A4R1C117_9ACTN</name>
<protein>
    <submittedName>
        <fullName evidence="3">DUF2726 domain-containing protein</fullName>
    </submittedName>
</protein>
<proteinExistence type="predicted"/>
<evidence type="ECO:0000256" key="1">
    <source>
        <dbReference type="SAM" id="MobiDB-lite"/>
    </source>
</evidence>
<evidence type="ECO:0000259" key="2">
    <source>
        <dbReference type="Pfam" id="PF10881"/>
    </source>
</evidence>
<dbReference type="EMBL" id="SJZJ01000016">
    <property type="protein sequence ID" value="TCJ23688.1"/>
    <property type="molecule type" value="Genomic_DNA"/>
</dbReference>
<dbReference type="InterPro" id="IPR024402">
    <property type="entry name" value="DUF2726"/>
</dbReference>
<sequence length="351" mass="38702">MGNHRWDPRCTPPRNLVPPVAVDPRGVTGPTPKQARGPRWRPTSPRMYVPADTDSGVPEQRILEAAARLPPLGAVTGWAACRLYGANFHDGLGRDGQTEVPVDLVVGSRGWTRPAAGVRHTYERLEPSEVGVAQGIRVVSPVRATFDAMRRQRSVREAVVELEKSVMADVVSIQAVAAHAATKKGAWRIQLVRDALPLARENAKSPQETRTRLVAHLDAGITGLLVNATLHTMSGALIGECDLVDPETGLVIEYDGADHEQQPRRHRDAIKFEALRHAGAEVLRVSPQLLREPERLAASMRDAQARARSTRPEQRRWQVVSKATDLDMRLRRERDLAAYFQAMDAAANTDQ</sequence>
<organism evidence="3 4">
    <name type="scientific">Nocardioides jejuensis</name>
    <dbReference type="NCBI Taxonomy" id="2502782"/>
    <lineage>
        <taxon>Bacteria</taxon>
        <taxon>Bacillati</taxon>
        <taxon>Actinomycetota</taxon>
        <taxon>Actinomycetes</taxon>
        <taxon>Propionibacteriales</taxon>
        <taxon>Nocardioidaceae</taxon>
        <taxon>Nocardioides</taxon>
    </lineage>
</organism>
<dbReference type="OrthoDB" id="3771067at2"/>
<keyword evidence="4" id="KW-1185">Reference proteome</keyword>
<comment type="caution">
    <text evidence="3">The sequence shown here is derived from an EMBL/GenBank/DDBJ whole genome shotgun (WGS) entry which is preliminary data.</text>
</comment>
<feature type="region of interest" description="Disordered" evidence="1">
    <location>
        <begin position="1"/>
        <end position="51"/>
    </location>
</feature>
<accession>A0A4R1C117</accession>
<gene>
    <name evidence="3" type="ORF">EPD65_10485</name>
</gene>
<dbReference type="Pfam" id="PF10881">
    <property type="entry name" value="DUF2726"/>
    <property type="match status" value="1"/>
</dbReference>